<name>A0A8S1RDK6_9CILI</name>
<dbReference type="Proteomes" id="UP000692954">
    <property type="component" value="Unassembled WGS sequence"/>
</dbReference>
<proteinExistence type="predicted"/>
<keyword evidence="3" id="KW-1185">Reference proteome</keyword>
<dbReference type="AlphaFoldDB" id="A0A8S1RDK6"/>
<dbReference type="EMBL" id="CAJJDN010000166">
    <property type="protein sequence ID" value="CAD8126351.1"/>
    <property type="molecule type" value="Genomic_DNA"/>
</dbReference>
<reference evidence="2" key="1">
    <citation type="submission" date="2021-01" db="EMBL/GenBank/DDBJ databases">
        <authorList>
            <consortium name="Genoscope - CEA"/>
            <person name="William W."/>
        </authorList>
    </citation>
    <scope>NUCLEOTIDE SEQUENCE</scope>
</reference>
<organism evidence="2 3">
    <name type="scientific">Paramecium sonneborni</name>
    <dbReference type="NCBI Taxonomy" id="65129"/>
    <lineage>
        <taxon>Eukaryota</taxon>
        <taxon>Sar</taxon>
        <taxon>Alveolata</taxon>
        <taxon>Ciliophora</taxon>
        <taxon>Intramacronucleata</taxon>
        <taxon>Oligohymenophorea</taxon>
        <taxon>Peniculida</taxon>
        <taxon>Parameciidae</taxon>
        <taxon>Paramecium</taxon>
    </lineage>
</organism>
<evidence type="ECO:0000313" key="2">
    <source>
        <dbReference type="EMBL" id="CAD8126351.1"/>
    </source>
</evidence>
<sequence>MNLKIQIYRVWFCIWRGQRKQYIRYTVESQSDDYDYRTLIWCTRQLMQQLLNLFLNQQFQKDLDSFLLVYVQHLSQQFNLQEYKYQK</sequence>
<comment type="caution">
    <text evidence="2">The sequence shown here is derived from an EMBL/GenBank/DDBJ whole genome shotgun (WGS) entry which is preliminary data.</text>
</comment>
<evidence type="ECO:0000313" key="3">
    <source>
        <dbReference type="Proteomes" id="UP000692954"/>
    </source>
</evidence>
<evidence type="ECO:0000313" key="1">
    <source>
        <dbReference type="EMBL" id="CAD8126349.1"/>
    </source>
</evidence>
<accession>A0A8S1RDK6</accession>
<dbReference type="EMBL" id="CAJJDN010000166">
    <property type="protein sequence ID" value="CAD8126349.1"/>
    <property type="molecule type" value="Genomic_DNA"/>
</dbReference>
<protein>
    <submittedName>
        <fullName evidence="2">Uncharacterized protein</fullName>
    </submittedName>
</protein>
<gene>
    <name evidence="1" type="ORF">PSON_ATCC_30995.1.T1660123</name>
    <name evidence="2" type="ORF">PSON_ATCC_30995.1.T1660124</name>
</gene>